<protein>
    <recommendedName>
        <fullName evidence="4">ATPase AAA-type core domain-containing protein</fullName>
    </recommendedName>
</protein>
<evidence type="ECO:0000259" key="4">
    <source>
        <dbReference type="Pfam" id="PF00004"/>
    </source>
</evidence>
<dbReference type="InterPro" id="IPR027417">
    <property type="entry name" value="P-loop_NTPase"/>
</dbReference>
<name>A0A803PSV2_CANSA</name>
<evidence type="ECO:0000313" key="6">
    <source>
        <dbReference type="Proteomes" id="UP000596661"/>
    </source>
</evidence>
<sequence>MMRTKRRAVSDDDYINWKKVKIMLTEAMELIDTSIEKIRKKLDENNDEEWTQVDQMIASITVNKLFSENIGPKVWNYLSRSLCNKYDCVLKERILGKVIPSLEGKKNDKSLVKEILEEWALFEIYLNNVQIMFKPADELGRLPTVSPILPWYDAHSGGEREIQRTMLELLNQLDGFDSRGDVKVILATNRIESLDPALLRPGRIDKKIEFPLPDINSYVPIYQRTQAASFF</sequence>
<dbReference type="AlphaFoldDB" id="A0A803PSV2"/>
<dbReference type="EnsemblPlants" id="evm.model.06.1036">
    <property type="protein sequence ID" value="cds.evm.model.06.1036"/>
    <property type="gene ID" value="evm.TU.06.1036"/>
</dbReference>
<dbReference type="InterPro" id="IPR003960">
    <property type="entry name" value="ATPase_AAA_CS"/>
</dbReference>
<dbReference type="GO" id="GO:0005524">
    <property type="term" value="F:ATP binding"/>
    <property type="evidence" value="ECO:0007669"/>
    <property type="project" value="UniProtKB-KW"/>
</dbReference>
<evidence type="ECO:0000256" key="2">
    <source>
        <dbReference type="ARBA" id="ARBA00022840"/>
    </source>
</evidence>
<dbReference type="Gramene" id="evm.model.06.1036">
    <property type="protein sequence ID" value="cds.evm.model.06.1036"/>
    <property type="gene ID" value="evm.TU.06.1036"/>
</dbReference>
<dbReference type="Pfam" id="PF00004">
    <property type="entry name" value="AAA"/>
    <property type="match status" value="1"/>
</dbReference>
<dbReference type="InterPro" id="IPR003959">
    <property type="entry name" value="ATPase_AAA_core"/>
</dbReference>
<evidence type="ECO:0000313" key="5">
    <source>
        <dbReference type="EnsemblPlants" id="cds.evm.model.06.1036"/>
    </source>
</evidence>
<accession>A0A803PSV2</accession>
<dbReference type="Proteomes" id="UP000596661">
    <property type="component" value="Chromosome 6"/>
</dbReference>
<keyword evidence="2 3" id="KW-0067">ATP-binding</keyword>
<proteinExistence type="inferred from homology"/>
<evidence type="ECO:0000256" key="3">
    <source>
        <dbReference type="RuleBase" id="RU003651"/>
    </source>
</evidence>
<dbReference type="PANTHER" id="PTHR23073">
    <property type="entry name" value="26S PROTEASOME REGULATORY SUBUNIT"/>
    <property type="match status" value="1"/>
</dbReference>
<organism evidence="5 6">
    <name type="scientific">Cannabis sativa</name>
    <name type="common">Hemp</name>
    <name type="synonym">Marijuana</name>
    <dbReference type="NCBI Taxonomy" id="3483"/>
    <lineage>
        <taxon>Eukaryota</taxon>
        <taxon>Viridiplantae</taxon>
        <taxon>Streptophyta</taxon>
        <taxon>Embryophyta</taxon>
        <taxon>Tracheophyta</taxon>
        <taxon>Spermatophyta</taxon>
        <taxon>Magnoliopsida</taxon>
        <taxon>eudicotyledons</taxon>
        <taxon>Gunneridae</taxon>
        <taxon>Pentapetalae</taxon>
        <taxon>rosids</taxon>
        <taxon>fabids</taxon>
        <taxon>Rosales</taxon>
        <taxon>Cannabaceae</taxon>
        <taxon>Cannabis</taxon>
    </lineage>
</organism>
<feature type="domain" description="ATPase AAA-type core" evidence="4">
    <location>
        <begin position="156"/>
        <end position="212"/>
    </location>
</feature>
<comment type="similarity">
    <text evidence="3">Belongs to the AAA ATPase family.</text>
</comment>
<reference evidence="5" key="1">
    <citation type="submission" date="2018-11" db="EMBL/GenBank/DDBJ databases">
        <authorList>
            <person name="Grassa J C."/>
        </authorList>
    </citation>
    <scope>NUCLEOTIDE SEQUENCE [LARGE SCALE GENOMIC DNA]</scope>
</reference>
<evidence type="ECO:0000256" key="1">
    <source>
        <dbReference type="ARBA" id="ARBA00022741"/>
    </source>
</evidence>
<dbReference type="FunFam" id="3.40.50.300:FF:003803">
    <property type="entry name" value="Uncharacterized protein"/>
    <property type="match status" value="1"/>
</dbReference>
<keyword evidence="6" id="KW-1185">Reference proteome</keyword>
<reference evidence="5" key="2">
    <citation type="submission" date="2021-03" db="UniProtKB">
        <authorList>
            <consortium name="EnsemblPlants"/>
        </authorList>
    </citation>
    <scope>IDENTIFICATION</scope>
</reference>
<dbReference type="GO" id="GO:0016887">
    <property type="term" value="F:ATP hydrolysis activity"/>
    <property type="evidence" value="ECO:0007669"/>
    <property type="project" value="InterPro"/>
</dbReference>
<dbReference type="SUPFAM" id="SSF52540">
    <property type="entry name" value="P-loop containing nucleoside triphosphate hydrolases"/>
    <property type="match status" value="1"/>
</dbReference>
<keyword evidence="1 3" id="KW-0547">Nucleotide-binding</keyword>
<dbReference type="PROSITE" id="PS00674">
    <property type="entry name" value="AAA"/>
    <property type="match status" value="1"/>
</dbReference>
<dbReference type="InterPro" id="IPR050221">
    <property type="entry name" value="26S_Proteasome_ATPase"/>
</dbReference>
<dbReference type="Gene3D" id="3.40.50.300">
    <property type="entry name" value="P-loop containing nucleotide triphosphate hydrolases"/>
    <property type="match status" value="1"/>
</dbReference>
<dbReference type="EMBL" id="UZAU01000588">
    <property type="status" value="NOT_ANNOTATED_CDS"/>
    <property type="molecule type" value="Genomic_DNA"/>
</dbReference>